<dbReference type="Pfam" id="PF11902">
    <property type="entry name" value="DUF3422"/>
    <property type="match status" value="1"/>
</dbReference>
<dbReference type="EMBL" id="JABAIM010000001">
    <property type="protein sequence ID" value="NLR74458.1"/>
    <property type="molecule type" value="Genomic_DNA"/>
</dbReference>
<dbReference type="RefSeq" id="WP_168876072.1">
    <property type="nucleotide sequence ID" value="NZ_JABAIM010000001.1"/>
</dbReference>
<gene>
    <name evidence="2" type="ORF">HF682_04740</name>
</gene>
<evidence type="ECO:0000313" key="2">
    <source>
        <dbReference type="EMBL" id="NLR74458.1"/>
    </source>
</evidence>
<dbReference type="AlphaFoldDB" id="A0A847SBI1"/>
<protein>
    <submittedName>
        <fullName evidence="2">DUF3422 domain-containing protein</fullName>
    </submittedName>
</protein>
<dbReference type="Proteomes" id="UP000587991">
    <property type="component" value="Unassembled WGS sequence"/>
</dbReference>
<sequence>MTAPLLQEHPLRQSLNDEAHARPSVPVHTGSRLSALVLFGGDTTAHRAALQALTRQLGLPEPGSHPHYVGEHAGLTLRWDSHTEFTRYSLLLPDGPEDPFAESPLDRLPADWLDTLPGQLLVAIHAAVVPRQEEPVDLTRVADRYFAGHDLIGSELGDGRGLALTDLQLHPDRHLPSGASRLLLLDGAMSERQCGRMLQRLLEIETYRMLALLGLPVAKALLPQLADMEARLSRLTRAIRQPESDDRQLLDEMTELAAELEGSLAASSYRFSAASAYYAIIERRIAELRESRLSGLQPFREFVERRLAPAIDTCQSVSRRQEQLSLRLQRSTALLRTRVDVSSEAQRHGLLASMNRRAALQLRLQQTVEGLSVAVLTYYIVSLIGYAAKALHALGLHVTPELVTGGAIPLVAATVAFGLHRFQARQEEPRPPVS</sequence>
<comment type="caution">
    <text evidence="2">The sequence shown here is derived from an EMBL/GenBank/DDBJ whole genome shotgun (WGS) entry which is preliminary data.</text>
</comment>
<reference evidence="2 3" key="1">
    <citation type="submission" date="2020-04" db="EMBL/GenBank/DDBJ databases">
        <title>Draft genome of Leeia sp. IMCC25680.</title>
        <authorList>
            <person name="Song J."/>
            <person name="Cho J.-C."/>
        </authorList>
    </citation>
    <scope>NUCLEOTIDE SEQUENCE [LARGE SCALE GENOMIC DNA]</scope>
    <source>
        <strain evidence="2 3">IMCC25680</strain>
    </source>
</reference>
<keyword evidence="3" id="KW-1185">Reference proteome</keyword>
<evidence type="ECO:0000313" key="3">
    <source>
        <dbReference type="Proteomes" id="UP000587991"/>
    </source>
</evidence>
<feature type="compositionally biased region" description="Basic and acidic residues" evidence="1">
    <location>
        <begin position="9"/>
        <end position="21"/>
    </location>
</feature>
<dbReference type="InterPro" id="IPR021830">
    <property type="entry name" value="DUF3422"/>
</dbReference>
<name>A0A847SBI1_9NEIS</name>
<evidence type="ECO:0000256" key="1">
    <source>
        <dbReference type="SAM" id="MobiDB-lite"/>
    </source>
</evidence>
<accession>A0A847SBI1</accession>
<organism evidence="2 3">
    <name type="scientific">Leeia aquatica</name>
    <dbReference type="NCBI Taxonomy" id="2725557"/>
    <lineage>
        <taxon>Bacteria</taxon>
        <taxon>Pseudomonadati</taxon>
        <taxon>Pseudomonadota</taxon>
        <taxon>Betaproteobacteria</taxon>
        <taxon>Neisseriales</taxon>
        <taxon>Leeiaceae</taxon>
        <taxon>Leeia</taxon>
    </lineage>
</organism>
<feature type="region of interest" description="Disordered" evidence="1">
    <location>
        <begin position="1"/>
        <end position="26"/>
    </location>
</feature>
<proteinExistence type="predicted"/>